<organism evidence="2 3">
    <name type="scientific">Globodera rostochiensis</name>
    <name type="common">Golden nematode worm</name>
    <name type="synonym">Heterodera rostochiensis</name>
    <dbReference type="NCBI Taxonomy" id="31243"/>
    <lineage>
        <taxon>Eukaryota</taxon>
        <taxon>Metazoa</taxon>
        <taxon>Ecdysozoa</taxon>
        <taxon>Nematoda</taxon>
        <taxon>Chromadorea</taxon>
        <taxon>Rhabditida</taxon>
        <taxon>Tylenchina</taxon>
        <taxon>Tylenchomorpha</taxon>
        <taxon>Tylenchoidea</taxon>
        <taxon>Heteroderidae</taxon>
        <taxon>Heteroderinae</taxon>
        <taxon>Globodera</taxon>
    </lineage>
</organism>
<evidence type="ECO:0000256" key="1">
    <source>
        <dbReference type="SAM" id="SignalP"/>
    </source>
</evidence>
<dbReference type="WBParaSite" id="Gr19_v10_g2029.t1">
    <property type="protein sequence ID" value="Gr19_v10_g2029.t1"/>
    <property type="gene ID" value="Gr19_v10_g2029"/>
</dbReference>
<name>A0A914HK09_GLORO</name>
<evidence type="ECO:0000313" key="2">
    <source>
        <dbReference type="Proteomes" id="UP000887572"/>
    </source>
</evidence>
<reference evidence="3" key="1">
    <citation type="submission" date="2022-11" db="UniProtKB">
        <authorList>
            <consortium name="WormBaseParasite"/>
        </authorList>
    </citation>
    <scope>IDENTIFICATION</scope>
</reference>
<dbReference type="AlphaFoldDB" id="A0A914HK09"/>
<feature type="chain" id="PRO_5037915511" evidence="1">
    <location>
        <begin position="22"/>
        <end position="669"/>
    </location>
</feature>
<keyword evidence="2" id="KW-1185">Reference proteome</keyword>
<keyword evidence="1" id="KW-0732">Signal</keyword>
<protein>
    <submittedName>
        <fullName evidence="3">Uncharacterized protein</fullName>
    </submittedName>
</protein>
<accession>A0A914HK09</accession>
<evidence type="ECO:0000313" key="3">
    <source>
        <dbReference type="WBParaSite" id="Gr19_v10_g2029.t1"/>
    </source>
</evidence>
<feature type="signal peptide" evidence="1">
    <location>
        <begin position="1"/>
        <end position="21"/>
    </location>
</feature>
<dbReference type="Proteomes" id="UP000887572">
    <property type="component" value="Unplaced"/>
</dbReference>
<sequence length="669" mass="77974">MLALLFITFINYLGNYYSVCASPPPYQWNLTNSYDNVQIFAQLIDGIYQQSKPIDKLSFNLTFVKYASELANLRVIEHNNEEARPTFKAHTGVLDIQDELVGLQRYYSNKLDHFIANEFNKNILCREKAIPKKVMDQIMQLIFSYAARILLCLTCKDYYSSNRIGEWQLQTLLSAYKILAARNGNNENGIFPFPIEQIGGKGDHMWAKFMNQNISEQASEQKQFIENFNFVLKLSKFSLSYYEIYKVLEAILIETNSAAPSSAINNNNHLPTNEKPEVYTFLKQYFIAKLDHKSMKLKEYNVNKVDCAFVRFGRELEQRFVEYHSYIGYLGFLEYVQRMEKECAKAPWGNKTKKDTLYWGKSQQLEMELFQEPLLNYARAIQIDSHECKAVLQFAVALSKIVVNFELNSDKKNIEYSLDGITKLNEFKLLLHIIDAENRQKLENFENNPKKHSLNEFSTLLKQTIKEYSSCTSLCPFRGHFGLNDGELPKFGQILFETFNKYSDNVKYDETRQLLSFPSALSEHILGRLNVFVQRLILTTITEIGKELDFVKTIQNIASMDNIEIIRLKTIRMSFMNTKLFKLLFILAIRLSAQIDQNDLAEKYLKTFLFAFNQSLGMSNISVGFFALKIRNINKMVEVNLPTWKLPYYIYLQNKNELEQENALKNFKF</sequence>
<proteinExistence type="predicted"/>